<evidence type="ECO:0000256" key="9">
    <source>
        <dbReference type="ARBA" id="ARBA00023239"/>
    </source>
</evidence>
<dbReference type="InterPro" id="IPR045865">
    <property type="entry name" value="ACT-like_dom_sf"/>
</dbReference>
<dbReference type="InterPro" id="IPR051318">
    <property type="entry name" value="Fe-S_L-Ser"/>
</dbReference>
<dbReference type="GO" id="GO:0051539">
    <property type="term" value="F:4 iron, 4 sulfur cluster binding"/>
    <property type="evidence" value="ECO:0007669"/>
    <property type="project" value="UniProtKB-UniRule"/>
</dbReference>
<comment type="catalytic activity">
    <reaction evidence="10 11 12">
        <text>L-serine = pyruvate + NH4(+)</text>
        <dbReference type="Rhea" id="RHEA:19169"/>
        <dbReference type="ChEBI" id="CHEBI:15361"/>
        <dbReference type="ChEBI" id="CHEBI:28938"/>
        <dbReference type="ChEBI" id="CHEBI:33384"/>
        <dbReference type="EC" id="4.3.1.17"/>
    </reaction>
</comment>
<dbReference type="CDD" id="cd04903">
    <property type="entry name" value="ACT_LSD"/>
    <property type="match status" value="1"/>
</dbReference>
<sequence>MNVFDIMGPVMVGPSSSHTAGAVKIGYIARKLLRDDVKKAKIFLHGSFLMTGKGHGTDKALIAGLMGMKPDDERIPNSFQYANERGLEYEFSGIELKDAHPNSVLLNLVGVNGSKLEIVASSIGGGAVVINQIDGVEADITAAYPTLIVKNIDKPGYVAKVTSLLSNHDINIATMRIRRDKRGGTAVMIIECDQEVPADVTELLAASEGVKKVTYLKPVDD</sequence>
<evidence type="ECO:0000256" key="4">
    <source>
        <dbReference type="ARBA" id="ARBA00022432"/>
    </source>
</evidence>
<feature type="domain" description="ACT" evidence="13">
    <location>
        <begin position="146"/>
        <end position="221"/>
    </location>
</feature>
<dbReference type="SUPFAM" id="SSF143548">
    <property type="entry name" value="Serine metabolism enzymes domain"/>
    <property type="match status" value="1"/>
</dbReference>
<accession>A0A0H5STT2</accession>
<dbReference type="Pfam" id="PF03315">
    <property type="entry name" value="SDH_beta"/>
    <property type="match status" value="1"/>
</dbReference>
<organism evidence="14 15">
    <name type="scientific">Herbinix hemicellulosilytica</name>
    <dbReference type="NCBI Taxonomy" id="1564487"/>
    <lineage>
        <taxon>Bacteria</taxon>
        <taxon>Bacillati</taxon>
        <taxon>Bacillota</taxon>
        <taxon>Clostridia</taxon>
        <taxon>Lachnospirales</taxon>
        <taxon>Lachnospiraceae</taxon>
        <taxon>Herbinix</taxon>
    </lineage>
</organism>
<dbReference type="InterPro" id="IPR005131">
    <property type="entry name" value="Ser_deHydtase_bsu"/>
</dbReference>
<evidence type="ECO:0000256" key="7">
    <source>
        <dbReference type="ARBA" id="ARBA00023004"/>
    </source>
</evidence>
<dbReference type="PANTHER" id="PTHR30182">
    <property type="entry name" value="L-SERINE DEHYDRATASE"/>
    <property type="match status" value="1"/>
</dbReference>
<dbReference type="InterPro" id="IPR002912">
    <property type="entry name" value="ACT_dom"/>
</dbReference>
<dbReference type="InterPro" id="IPR029009">
    <property type="entry name" value="ASB_dom_sf"/>
</dbReference>
<dbReference type="GO" id="GO:0003941">
    <property type="term" value="F:L-serine ammonia-lyase activity"/>
    <property type="evidence" value="ECO:0007669"/>
    <property type="project" value="UniProtKB-UniRule"/>
</dbReference>
<dbReference type="RefSeq" id="WP_103202025.1">
    <property type="nucleotide sequence ID" value="NZ_CVTD020000008.1"/>
</dbReference>
<evidence type="ECO:0000256" key="8">
    <source>
        <dbReference type="ARBA" id="ARBA00023014"/>
    </source>
</evidence>
<evidence type="ECO:0000256" key="1">
    <source>
        <dbReference type="ARBA" id="ARBA00001966"/>
    </source>
</evidence>
<dbReference type="GO" id="GO:0046872">
    <property type="term" value="F:metal ion binding"/>
    <property type="evidence" value="ECO:0007669"/>
    <property type="project" value="UniProtKB-UniRule"/>
</dbReference>
<keyword evidence="5 11" id="KW-0004">4Fe-4S</keyword>
<dbReference type="PIRSF" id="PIRSF036692">
    <property type="entry name" value="SDH_B"/>
    <property type="match status" value="1"/>
</dbReference>
<keyword evidence="6 11" id="KW-0479">Metal-binding</keyword>
<evidence type="ECO:0000256" key="6">
    <source>
        <dbReference type="ARBA" id="ARBA00022723"/>
    </source>
</evidence>
<reference evidence="14 15" key="1">
    <citation type="submission" date="2015-06" db="EMBL/GenBank/DDBJ databases">
        <authorList>
            <person name="Wibberg Daniel"/>
        </authorList>
    </citation>
    <scope>NUCLEOTIDE SEQUENCE [LARGE SCALE GENOMIC DNA]</scope>
    <source>
        <strain evidence="14 15">T3/55T</strain>
    </source>
</reference>
<dbReference type="SUPFAM" id="SSF55021">
    <property type="entry name" value="ACT-like"/>
    <property type="match status" value="1"/>
</dbReference>
<dbReference type="PANTHER" id="PTHR30182:SF12">
    <property type="entry name" value="L-SERINE DEHYDRATASE, BETA CHAIN-RELATED"/>
    <property type="match status" value="1"/>
</dbReference>
<dbReference type="FunFam" id="3.30.70.260:FF:000008">
    <property type="entry name" value="D-3-phosphoglycerate dehydrogenase, chloroplastic"/>
    <property type="match status" value="1"/>
</dbReference>
<dbReference type="GO" id="GO:0006094">
    <property type="term" value="P:gluconeogenesis"/>
    <property type="evidence" value="ECO:0007669"/>
    <property type="project" value="UniProtKB-UniRule"/>
</dbReference>
<dbReference type="Gene3D" id="3.30.1330.90">
    <property type="entry name" value="D-3-phosphoglycerate dehydrogenase, domain 3"/>
    <property type="match status" value="1"/>
</dbReference>
<comment type="pathway">
    <text evidence="2 11">Carbohydrate biosynthesis; gluconeogenesis.</text>
</comment>
<name>A0A0H5STT2_HERHM</name>
<proteinExistence type="inferred from homology"/>
<protein>
    <recommendedName>
        <fullName evidence="11">L-serine deaminase</fullName>
    </recommendedName>
</protein>
<evidence type="ECO:0000259" key="13">
    <source>
        <dbReference type="PROSITE" id="PS51671"/>
    </source>
</evidence>
<dbReference type="Proteomes" id="UP000236497">
    <property type="component" value="Unassembled WGS sequence"/>
</dbReference>
<keyword evidence="15" id="KW-1185">Reference proteome</keyword>
<keyword evidence="9 11" id="KW-0456">Lyase</keyword>
<evidence type="ECO:0000313" key="15">
    <source>
        <dbReference type="Proteomes" id="UP000236497"/>
    </source>
</evidence>
<evidence type="ECO:0000256" key="11">
    <source>
        <dbReference type="PIRNR" id="PIRNR036692"/>
    </source>
</evidence>
<dbReference type="Gene3D" id="3.30.70.260">
    <property type="match status" value="1"/>
</dbReference>
<dbReference type="InterPro" id="IPR004643">
    <property type="entry name" value="Fe-S_L-Ser_bsu"/>
</dbReference>
<comment type="similarity">
    <text evidence="3 11 12">Belongs to the iron-sulfur dependent L-serine dehydratase family.</text>
</comment>
<evidence type="ECO:0000256" key="5">
    <source>
        <dbReference type="ARBA" id="ARBA00022485"/>
    </source>
</evidence>
<dbReference type="NCBIfam" id="TIGR00719">
    <property type="entry name" value="sda_beta"/>
    <property type="match status" value="1"/>
</dbReference>
<evidence type="ECO:0000256" key="12">
    <source>
        <dbReference type="RuleBase" id="RU366059"/>
    </source>
</evidence>
<dbReference type="PROSITE" id="PS51671">
    <property type="entry name" value="ACT"/>
    <property type="match status" value="1"/>
</dbReference>
<keyword evidence="4 11" id="KW-0312">Gluconeogenesis</keyword>
<dbReference type="AlphaFoldDB" id="A0A0H5STT2"/>
<dbReference type="UniPathway" id="UPA00138"/>
<dbReference type="Pfam" id="PF01842">
    <property type="entry name" value="ACT"/>
    <property type="match status" value="1"/>
</dbReference>
<dbReference type="EMBL" id="CVTD020000008">
    <property type="protein sequence ID" value="CRZ33718.1"/>
    <property type="molecule type" value="Genomic_DNA"/>
</dbReference>
<evidence type="ECO:0000256" key="2">
    <source>
        <dbReference type="ARBA" id="ARBA00004742"/>
    </source>
</evidence>
<evidence type="ECO:0000256" key="3">
    <source>
        <dbReference type="ARBA" id="ARBA00008636"/>
    </source>
</evidence>
<evidence type="ECO:0000256" key="10">
    <source>
        <dbReference type="ARBA" id="ARBA00049406"/>
    </source>
</evidence>
<keyword evidence="7 11" id="KW-0408">Iron</keyword>
<dbReference type="OrthoDB" id="9813137at2"/>
<gene>
    <name evidence="14" type="ORF">HHT355_0513</name>
</gene>
<keyword evidence="8 11" id="KW-0411">Iron-sulfur</keyword>
<evidence type="ECO:0000313" key="14">
    <source>
        <dbReference type="EMBL" id="CRZ33718.1"/>
    </source>
</evidence>
<comment type="cofactor">
    <cofactor evidence="1 12">
        <name>[4Fe-4S] cluster</name>
        <dbReference type="ChEBI" id="CHEBI:49883"/>
    </cofactor>
</comment>